<name>A0ABQ4M6I2_9BACL</name>
<accession>A0ABQ4M6I2</accession>
<protein>
    <submittedName>
        <fullName evidence="1">ABC transporter substrate-binding protein</fullName>
    </submittedName>
</protein>
<dbReference type="PROSITE" id="PS51257">
    <property type="entry name" value="PROKAR_LIPOPROTEIN"/>
    <property type="match status" value="1"/>
</dbReference>
<dbReference type="Proteomes" id="UP000679992">
    <property type="component" value="Unassembled WGS sequence"/>
</dbReference>
<gene>
    <name evidence="1" type="ORF">J42TS3_05830</name>
</gene>
<dbReference type="InterPro" id="IPR050490">
    <property type="entry name" value="Bact_solute-bd_prot1"/>
</dbReference>
<dbReference type="Gene3D" id="3.40.190.10">
    <property type="entry name" value="Periplasmic binding protein-like II"/>
    <property type="match status" value="1"/>
</dbReference>
<evidence type="ECO:0000313" key="2">
    <source>
        <dbReference type="Proteomes" id="UP000679992"/>
    </source>
</evidence>
<dbReference type="PANTHER" id="PTHR43649">
    <property type="entry name" value="ARABINOSE-BINDING PROTEIN-RELATED"/>
    <property type="match status" value="1"/>
</dbReference>
<dbReference type="SUPFAM" id="SSF53850">
    <property type="entry name" value="Periplasmic binding protein-like II"/>
    <property type="match status" value="1"/>
</dbReference>
<keyword evidence="2" id="KW-1185">Reference proteome</keyword>
<reference evidence="1 2" key="1">
    <citation type="submission" date="2021-03" db="EMBL/GenBank/DDBJ databases">
        <title>Antimicrobial resistance genes in bacteria isolated from Japanese honey, and their potential for conferring macrolide and lincosamide resistance in the American foulbrood pathogen Paenibacillus larvae.</title>
        <authorList>
            <person name="Okamoto M."/>
            <person name="Kumagai M."/>
            <person name="Kanamori H."/>
            <person name="Takamatsu D."/>
        </authorList>
    </citation>
    <scope>NUCLEOTIDE SEQUENCE [LARGE SCALE GENOMIC DNA]</scope>
    <source>
        <strain evidence="1 2">J42TS3</strain>
    </source>
</reference>
<comment type="caution">
    <text evidence="1">The sequence shown here is derived from an EMBL/GenBank/DDBJ whole genome shotgun (WGS) entry which is preliminary data.</text>
</comment>
<sequence>MKTRVTAVFAGMIVLSLLISCSPSKETVEYEGDPQMNANLKIMTVDSKDDFMQDYGDLFNAKYPNIELNVVSFQESNLQEVLKQEKPDIFLTSQNVYEQLLHESKLYDLDALLNTDAFNLEGVHQGIVDSLRDAGNGKLYGLPSVFLTKALFYNKDLFDNYGIPYPQDRMTWEEVLQLAARFPARDGVSGLFMRDFYSLSEDMARCYGLSKVNVKDQKVTVNTASYKSIFQDILGAYEAKVVVLPEVDLFEVYDPFITGASAMTVDYYYYINHNIIPAKAGTGDKPLLNWDVATAPVKETNRDTSPYFNIAAIFSIHSESEQKQAAWEFVKFVNGEEFAKAKSKTNGFTLPARTDYIYNPEGKNLGAFYSLRPDVNPIQIAYDNVPKGFYTHMKEIISSEGKAVMVGVKTLDEAIASMEERGQRLLDQK</sequence>
<dbReference type="InterPro" id="IPR006059">
    <property type="entry name" value="SBP"/>
</dbReference>
<dbReference type="EMBL" id="BOSL01000001">
    <property type="protein sequence ID" value="GIP51548.1"/>
    <property type="molecule type" value="Genomic_DNA"/>
</dbReference>
<organism evidence="1 2">
    <name type="scientific">Paenibacillus vini</name>
    <dbReference type="NCBI Taxonomy" id="1476024"/>
    <lineage>
        <taxon>Bacteria</taxon>
        <taxon>Bacillati</taxon>
        <taxon>Bacillota</taxon>
        <taxon>Bacilli</taxon>
        <taxon>Bacillales</taxon>
        <taxon>Paenibacillaceae</taxon>
        <taxon>Paenibacillus</taxon>
    </lineage>
</organism>
<dbReference type="RefSeq" id="WP_213653694.1">
    <property type="nucleotide sequence ID" value="NZ_BOSL01000001.1"/>
</dbReference>
<evidence type="ECO:0000313" key="1">
    <source>
        <dbReference type="EMBL" id="GIP51548.1"/>
    </source>
</evidence>
<proteinExistence type="predicted"/>
<dbReference type="PANTHER" id="PTHR43649:SF12">
    <property type="entry name" value="DIACETYLCHITOBIOSE BINDING PROTEIN DASA"/>
    <property type="match status" value="1"/>
</dbReference>
<dbReference type="Pfam" id="PF01547">
    <property type="entry name" value="SBP_bac_1"/>
    <property type="match status" value="1"/>
</dbReference>